<name>A0A556AC64_9BURK</name>
<evidence type="ECO:0000313" key="2">
    <source>
        <dbReference type="Proteomes" id="UP000318405"/>
    </source>
</evidence>
<dbReference type="Proteomes" id="UP000318405">
    <property type="component" value="Unassembled WGS sequence"/>
</dbReference>
<dbReference type="OrthoDB" id="73001at2"/>
<dbReference type="AlphaFoldDB" id="A0A556AC64"/>
<reference evidence="1 2" key="1">
    <citation type="submission" date="2019-07" db="EMBL/GenBank/DDBJ databases">
        <title>Qingshengfaniella alkalisoli gen. nov., sp. nov., isolated from saline soil.</title>
        <authorList>
            <person name="Xu L."/>
            <person name="Huang X.-X."/>
            <person name="Sun J.-Q."/>
        </authorList>
    </citation>
    <scope>NUCLEOTIDE SEQUENCE [LARGE SCALE GENOMIC DNA]</scope>
    <source>
        <strain evidence="1 2">DSM 27279</strain>
    </source>
</reference>
<dbReference type="InterPro" id="IPR012933">
    <property type="entry name" value="HicA_mRNA_interferase"/>
</dbReference>
<gene>
    <name evidence="1" type="ORF">FOZ76_21855</name>
</gene>
<evidence type="ECO:0000313" key="1">
    <source>
        <dbReference type="EMBL" id="TSH90463.1"/>
    </source>
</evidence>
<sequence length="84" mass="9291">MKARCRKTLELIFSRPTPAGVKWSDAVALFVELGAEITGREGSRVAVFLFGQVKVMHRPHPSPDMDKGAVASTRKWLEENGVKP</sequence>
<accession>A0A556AC64</accession>
<dbReference type="Pfam" id="PF07927">
    <property type="entry name" value="HicA_toxin"/>
    <property type="match status" value="1"/>
</dbReference>
<dbReference type="EMBL" id="VLTJ01000039">
    <property type="protein sequence ID" value="TSH90463.1"/>
    <property type="molecule type" value="Genomic_DNA"/>
</dbReference>
<dbReference type="GO" id="GO:0003729">
    <property type="term" value="F:mRNA binding"/>
    <property type="evidence" value="ECO:0007669"/>
    <property type="project" value="InterPro"/>
</dbReference>
<proteinExistence type="predicted"/>
<protein>
    <submittedName>
        <fullName evidence="1">Type II toxin-antitoxin system HicA family toxin</fullName>
    </submittedName>
</protein>
<keyword evidence="2" id="KW-1185">Reference proteome</keyword>
<comment type="caution">
    <text evidence="1">The sequence shown here is derived from an EMBL/GenBank/DDBJ whole genome shotgun (WGS) entry which is preliminary data.</text>
</comment>
<organism evidence="1 2">
    <name type="scientific">Verticiella sediminum</name>
    <dbReference type="NCBI Taxonomy" id="1247510"/>
    <lineage>
        <taxon>Bacteria</taxon>
        <taxon>Pseudomonadati</taxon>
        <taxon>Pseudomonadota</taxon>
        <taxon>Betaproteobacteria</taxon>
        <taxon>Burkholderiales</taxon>
        <taxon>Alcaligenaceae</taxon>
        <taxon>Verticiella</taxon>
    </lineage>
</organism>